<evidence type="ECO:0000313" key="2">
    <source>
        <dbReference type="EMBL" id="KAK7026860.1"/>
    </source>
</evidence>
<organism evidence="2 3">
    <name type="scientific">Paramarasmius palmivorus</name>
    <dbReference type="NCBI Taxonomy" id="297713"/>
    <lineage>
        <taxon>Eukaryota</taxon>
        <taxon>Fungi</taxon>
        <taxon>Dikarya</taxon>
        <taxon>Basidiomycota</taxon>
        <taxon>Agaricomycotina</taxon>
        <taxon>Agaricomycetes</taxon>
        <taxon>Agaricomycetidae</taxon>
        <taxon>Agaricales</taxon>
        <taxon>Marasmiineae</taxon>
        <taxon>Marasmiaceae</taxon>
        <taxon>Paramarasmius</taxon>
    </lineage>
</organism>
<proteinExistence type="predicted"/>
<name>A0AAW0BKP7_9AGAR</name>
<evidence type="ECO:0000256" key="1">
    <source>
        <dbReference type="SAM" id="MobiDB-lite"/>
    </source>
</evidence>
<dbReference type="Proteomes" id="UP001383192">
    <property type="component" value="Unassembled WGS sequence"/>
</dbReference>
<keyword evidence="3" id="KW-1185">Reference proteome</keyword>
<evidence type="ECO:0000313" key="3">
    <source>
        <dbReference type="Proteomes" id="UP001383192"/>
    </source>
</evidence>
<reference evidence="2 3" key="1">
    <citation type="submission" date="2024-01" db="EMBL/GenBank/DDBJ databases">
        <title>A draft genome for a cacao thread blight-causing isolate of Paramarasmius palmivorus.</title>
        <authorList>
            <person name="Baruah I.K."/>
            <person name="Bukari Y."/>
            <person name="Amoako-Attah I."/>
            <person name="Meinhardt L.W."/>
            <person name="Bailey B.A."/>
            <person name="Cohen S.P."/>
        </authorList>
    </citation>
    <scope>NUCLEOTIDE SEQUENCE [LARGE SCALE GENOMIC DNA]</scope>
    <source>
        <strain evidence="2 3">GH-12</strain>
    </source>
</reference>
<dbReference type="AlphaFoldDB" id="A0AAW0BKP7"/>
<dbReference type="EMBL" id="JAYKXP010000099">
    <property type="protein sequence ID" value="KAK7026860.1"/>
    <property type="molecule type" value="Genomic_DNA"/>
</dbReference>
<gene>
    <name evidence="2" type="ORF">VNI00_015402</name>
</gene>
<comment type="caution">
    <text evidence="2">The sequence shown here is derived from an EMBL/GenBank/DDBJ whole genome shotgun (WGS) entry which is preliminary data.</text>
</comment>
<sequence>MAFNNSSGFTITGGRFTHVVGDQHINHVQGDLVQYLGREERVPTIWDEYTRVPTGRVYIVRTVGDTTVRRDHGETEYVWKKIEARRNISIVKIQGEDTCSHFVYVRYSGRDCFEAFQRDFEEFSHVKNANVVQLFGYNDSQSFPALLFYEELVPVAFIFERNNFSSLLYTYFEYQFGVDQLGDDKIDFGDLWVHARSGHLRTGPYVKYASTRTYFAAGFETNTENNGALSIQAFSDPEAVFDYLRQFLSTHDILRGIAWSNQHTTEWLEEEEAVFVFRHFPGTIYRWTSREVIARWPVKVKEWFYGIPSSYHLPEDVLNSGYCLNNLSLRWRAAAESWLSQAHCVLNYLGIEEKEWRDCFILGALLLDFERSFKPSQQIRALDRPLYLFIRPIPSVSQSQEIWSSWAKGNKCYWSFDIQGKEEMSEATQASLNLPTYKCRLGISHNWWDPTAQVYNAVKMLHLHNGFDPSTPSLSKSLDLPIYELDENHPSFDEIRGPQRYVPVPRPLSEFIDSLEGKAKKPSGARSTSTHNSSSGRQKPPEEVTDSYVMVDEDTPLEEAWEQQQGFASRLKGAFHRVFSLKDPREE</sequence>
<protein>
    <submittedName>
        <fullName evidence="2">Uncharacterized protein</fullName>
    </submittedName>
</protein>
<accession>A0AAW0BKP7</accession>
<feature type="region of interest" description="Disordered" evidence="1">
    <location>
        <begin position="516"/>
        <end position="546"/>
    </location>
</feature>
<feature type="compositionally biased region" description="Polar residues" evidence="1">
    <location>
        <begin position="525"/>
        <end position="537"/>
    </location>
</feature>